<proteinExistence type="predicted"/>
<keyword evidence="3" id="KW-1185">Reference proteome</keyword>
<evidence type="ECO:0000313" key="2">
    <source>
        <dbReference type="EMBL" id="MFD1020213.1"/>
    </source>
</evidence>
<accession>A0ABW3L631</accession>
<comment type="caution">
    <text evidence="2">The sequence shown here is derived from an EMBL/GenBank/DDBJ whole genome shotgun (WGS) entry which is preliminary data.</text>
</comment>
<organism evidence="2 3">
    <name type="scientific">Thalassobacillus hwangdonensis</name>
    <dbReference type="NCBI Taxonomy" id="546108"/>
    <lineage>
        <taxon>Bacteria</taxon>
        <taxon>Bacillati</taxon>
        <taxon>Bacillota</taxon>
        <taxon>Bacilli</taxon>
        <taxon>Bacillales</taxon>
        <taxon>Bacillaceae</taxon>
        <taxon>Thalassobacillus</taxon>
    </lineage>
</organism>
<dbReference type="EMBL" id="JBHTKL010000005">
    <property type="protein sequence ID" value="MFD1020213.1"/>
    <property type="molecule type" value="Genomic_DNA"/>
</dbReference>
<protein>
    <submittedName>
        <fullName evidence="2">Uncharacterized protein</fullName>
    </submittedName>
</protein>
<evidence type="ECO:0000256" key="1">
    <source>
        <dbReference type="SAM" id="MobiDB-lite"/>
    </source>
</evidence>
<feature type="region of interest" description="Disordered" evidence="1">
    <location>
        <begin position="13"/>
        <end position="95"/>
    </location>
</feature>
<dbReference type="Proteomes" id="UP001596990">
    <property type="component" value="Unassembled WGS sequence"/>
</dbReference>
<sequence>MFILTVSMLAACGGEEGTSDSDVEQVEASTDEGTEDEEENEEDTTEEEMDSEENTEDSSMDDMSTEENTEDSSMDDMDTEESTEETMGDESSAAVPEELEAEVIAVVEENLKLAEEEDYEAYMNMNAEQAVTEQLEAQTQALFENYELDYELEEISVRSASEEQAVVEVVQKTMATDIAEGYQFQNNRVNAIHTLIKEDGEYKFAQSQIVGMQNLDENGEPM</sequence>
<feature type="compositionally biased region" description="Acidic residues" evidence="1">
    <location>
        <begin position="17"/>
        <end position="88"/>
    </location>
</feature>
<name>A0ABW3L631_9BACI</name>
<evidence type="ECO:0000313" key="3">
    <source>
        <dbReference type="Proteomes" id="UP001596990"/>
    </source>
</evidence>
<reference evidence="3" key="1">
    <citation type="journal article" date="2019" name="Int. J. Syst. Evol. Microbiol.">
        <title>The Global Catalogue of Microorganisms (GCM) 10K type strain sequencing project: providing services to taxonomists for standard genome sequencing and annotation.</title>
        <authorList>
            <consortium name="The Broad Institute Genomics Platform"/>
            <consortium name="The Broad Institute Genome Sequencing Center for Infectious Disease"/>
            <person name="Wu L."/>
            <person name="Ma J."/>
        </authorList>
    </citation>
    <scope>NUCLEOTIDE SEQUENCE [LARGE SCALE GENOMIC DNA]</scope>
    <source>
        <strain evidence="3">CCUG 56607</strain>
    </source>
</reference>
<gene>
    <name evidence="2" type="ORF">ACFQ2J_13580</name>
</gene>